<name>A0AAN9M1Q0_PHACN</name>
<keyword evidence="2" id="KW-1185">Reference proteome</keyword>
<dbReference type="EMBL" id="JAYMYR010000008">
    <property type="protein sequence ID" value="KAK7346109.1"/>
    <property type="molecule type" value="Genomic_DNA"/>
</dbReference>
<evidence type="ECO:0000313" key="2">
    <source>
        <dbReference type="Proteomes" id="UP001374584"/>
    </source>
</evidence>
<comment type="caution">
    <text evidence="1">The sequence shown here is derived from an EMBL/GenBank/DDBJ whole genome shotgun (WGS) entry which is preliminary data.</text>
</comment>
<reference evidence="1 2" key="1">
    <citation type="submission" date="2024-01" db="EMBL/GenBank/DDBJ databases">
        <title>The genomes of 5 underutilized Papilionoideae crops provide insights into root nodulation and disease resistanc.</title>
        <authorList>
            <person name="Jiang F."/>
        </authorList>
    </citation>
    <scope>NUCLEOTIDE SEQUENCE [LARGE SCALE GENOMIC DNA]</scope>
    <source>
        <strain evidence="1">JINMINGXINNONG_FW02</strain>
        <tissue evidence="1">Leaves</tissue>
    </source>
</reference>
<evidence type="ECO:0000313" key="1">
    <source>
        <dbReference type="EMBL" id="KAK7346109.1"/>
    </source>
</evidence>
<organism evidence="1 2">
    <name type="scientific">Phaseolus coccineus</name>
    <name type="common">Scarlet runner bean</name>
    <name type="synonym">Phaseolus multiflorus</name>
    <dbReference type="NCBI Taxonomy" id="3886"/>
    <lineage>
        <taxon>Eukaryota</taxon>
        <taxon>Viridiplantae</taxon>
        <taxon>Streptophyta</taxon>
        <taxon>Embryophyta</taxon>
        <taxon>Tracheophyta</taxon>
        <taxon>Spermatophyta</taxon>
        <taxon>Magnoliopsida</taxon>
        <taxon>eudicotyledons</taxon>
        <taxon>Gunneridae</taxon>
        <taxon>Pentapetalae</taxon>
        <taxon>rosids</taxon>
        <taxon>fabids</taxon>
        <taxon>Fabales</taxon>
        <taxon>Fabaceae</taxon>
        <taxon>Papilionoideae</taxon>
        <taxon>50 kb inversion clade</taxon>
        <taxon>NPAAA clade</taxon>
        <taxon>indigoferoid/millettioid clade</taxon>
        <taxon>Phaseoleae</taxon>
        <taxon>Phaseolus</taxon>
    </lineage>
</organism>
<gene>
    <name evidence="1" type="ORF">VNO80_20624</name>
</gene>
<proteinExistence type="predicted"/>
<dbReference type="Proteomes" id="UP001374584">
    <property type="component" value="Unassembled WGS sequence"/>
</dbReference>
<dbReference type="AlphaFoldDB" id="A0AAN9M1Q0"/>
<accession>A0AAN9M1Q0</accession>
<protein>
    <submittedName>
        <fullName evidence="1">Uncharacterized protein</fullName>
    </submittedName>
</protein>
<sequence length="106" mass="11913">MSNMILASRNFHSTLTLRLKLEAKSLSQKTSRGVPLYVKGLGYDSRNTITSSHISSRVNNRGIVEADDEGPKKDFVVEGAESSEIHARDVDYGWVDDGIREYFSKY</sequence>